<dbReference type="Proteomes" id="UP000838756">
    <property type="component" value="Unassembled WGS sequence"/>
</dbReference>
<feature type="region of interest" description="Disordered" evidence="1">
    <location>
        <begin position="1"/>
        <end position="93"/>
    </location>
</feature>
<evidence type="ECO:0000313" key="3">
    <source>
        <dbReference type="Proteomes" id="UP000838756"/>
    </source>
</evidence>
<name>A0A8S4QER6_9NEOP</name>
<dbReference type="EMBL" id="CAKXAJ010000855">
    <property type="protein sequence ID" value="CAH2207645.1"/>
    <property type="molecule type" value="Genomic_DNA"/>
</dbReference>
<reference evidence="2" key="1">
    <citation type="submission" date="2022-03" db="EMBL/GenBank/DDBJ databases">
        <authorList>
            <person name="Lindestad O."/>
        </authorList>
    </citation>
    <scope>NUCLEOTIDE SEQUENCE</scope>
</reference>
<proteinExistence type="predicted"/>
<organism evidence="2 3">
    <name type="scientific">Pararge aegeria aegeria</name>
    <dbReference type="NCBI Taxonomy" id="348720"/>
    <lineage>
        <taxon>Eukaryota</taxon>
        <taxon>Metazoa</taxon>
        <taxon>Ecdysozoa</taxon>
        <taxon>Arthropoda</taxon>
        <taxon>Hexapoda</taxon>
        <taxon>Insecta</taxon>
        <taxon>Pterygota</taxon>
        <taxon>Neoptera</taxon>
        <taxon>Endopterygota</taxon>
        <taxon>Lepidoptera</taxon>
        <taxon>Glossata</taxon>
        <taxon>Ditrysia</taxon>
        <taxon>Papilionoidea</taxon>
        <taxon>Nymphalidae</taxon>
        <taxon>Satyrinae</taxon>
        <taxon>Satyrini</taxon>
        <taxon>Parargina</taxon>
        <taxon>Pararge</taxon>
    </lineage>
</organism>
<dbReference type="AlphaFoldDB" id="A0A8S4QER6"/>
<protein>
    <submittedName>
        <fullName evidence="2">Jg23187 protein</fullName>
    </submittedName>
</protein>
<evidence type="ECO:0000256" key="1">
    <source>
        <dbReference type="SAM" id="MobiDB-lite"/>
    </source>
</evidence>
<accession>A0A8S4QER6</accession>
<sequence length="127" mass="14695">MTKKVMLKRTLNLHKKKKRNQKINEPKYQPKKSSKGKGVGKRTKNICAEKENKQPSPTAHCSYAFNPIIDKSNNLPTPDNEKEQHSDWSDTDVENMPIVLSEDLEFCKEIIIPYEGKEIRAINDDRN</sequence>
<evidence type="ECO:0000313" key="2">
    <source>
        <dbReference type="EMBL" id="CAH2207645.1"/>
    </source>
</evidence>
<dbReference type="OrthoDB" id="7416276at2759"/>
<gene>
    <name evidence="2" type="primary">jg23187</name>
    <name evidence="2" type="ORF">PAEG_LOCUS265</name>
</gene>
<feature type="compositionally biased region" description="Basic residues" evidence="1">
    <location>
        <begin position="1"/>
        <end position="21"/>
    </location>
</feature>
<feature type="compositionally biased region" description="Basic residues" evidence="1">
    <location>
        <begin position="29"/>
        <end position="44"/>
    </location>
</feature>
<feature type="compositionally biased region" description="Basic and acidic residues" evidence="1">
    <location>
        <begin position="79"/>
        <end position="88"/>
    </location>
</feature>
<comment type="caution">
    <text evidence="2">The sequence shown here is derived from an EMBL/GenBank/DDBJ whole genome shotgun (WGS) entry which is preliminary data.</text>
</comment>
<keyword evidence="3" id="KW-1185">Reference proteome</keyword>